<dbReference type="EMBL" id="QEAO01000013">
    <property type="protein sequence ID" value="TPX34508.1"/>
    <property type="molecule type" value="Genomic_DNA"/>
</dbReference>
<keyword evidence="2" id="KW-0963">Cytoplasm</keyword>
<dbReference type="Pfam" id="PF00612">
    <property type="entry name" value="IQ"/>
    <property type="match status" value="3"/>
</dbReference>
<dbReference type="GO" id="GO:0005516">
    <property type="term" value="F:calmodulin binding"/>
    <property type="evidence" value="ECO:0007669"/>
    <property type="project" value="UniProtKB-KW"/>
</dbReference>
<gene>
    <name evidence="6" type="ORF">SmJEL517_g02865</name>
</gene>
<evidence type="ECO:0000313" key="6">
    <source>
        <dbReference type="EMBL" id="TPX34508.1"/>
    </source>
</evidence>
<keyword evidence="7" id="KW-1185">Reference proteome</keyword>
<dbReference type="CDD" id="cd23767">
    <property type="entry name" value="IQCD"/>
    <property type="match status" value="2"/>
</dbReference>
<evidence type="ECO:0000256" key="4">
    <source>
        <dbReference type="ARBA" id="ARBA00022860"/>
    </source>
</evidence>
<proteinExistence type="predicted"/>
<reference evidence="6 7" key="1">
    <citation type="journal article" date="2019" name="Sci. Rep.">
        <title>Comparative genomics of chytrid fungi reveal insights into the obligate biotrophic and pathogenic lifestyle of Synchytrium endobioticum.</title>
        <authorList>
            <person name="van de Vossenberg B.T.L.H."/>
            <person name="Warris S."/>
            <person name="Nguyen H.D.T."/>
            <person name="van Gent-Pelzer M.P.E."/>
            <person name="Joly D.L."/>
            <person name="van de Geest H.C."/>
            <person name="Bonants P.J.M."/>
            <person name="Smith D.S."/>
            <person name="Levesque C.A."/>
            <person name="van der Lee T.A.J."/>
        </authorList>
    </citation>
    <scope>NUCLEOTIDE SEQUENCE [LARGE SCALE GENOMIC DNA]</scope>
    <source>
        <strain evidence="6 7">JEL517</strain>
    </source>
</reference>
<dbReference type="Gene3D" id="2.60.120.920">
    <property type="match status" value="1"/>
</dbReference>
<dbReference type="RefSeq" id="XP_031025228.1">
    <property type="nucleotide sequence ID" value="XM_031168793.1"/>
</dbReference>
<dbReference type="GO" id="GO:0000278">
    <property type="term" value="P:mitotic cell cycle"/>
    <property type="evidence" value="ECO:0007669"/>
    <property type="project" value="TreeGrafter"/>
</dbReference>
<evidence type="ECO:0000256" key="1">
    <source>
        <dbReference type="ARBA" id="ARBA00004496"/>
    </source>
</evidence>
<dbReference type="GO" id="GO:0005737">
    <property type="term" value="C:cytoplasm"/>
    <property type="evidence" value="ECO:0007669"/>
    <property type="project" value="UniProtKB-SubCell"/>
</dbReference>
<organism evidence="6 7">
    <name type="scientific">Synchytrium microbalum</name>
    <dbReference type="NCBI Taxonomy" id="1806994"/>
    <lineage>
        <taxon>Eukaryota</taxon>
        <taxon>Fungi</taxon>
        <taxon>Fungi incertae sedis</taxon>
        <taxon>Chytridiomycota</taxon>
        <taxon>Chytridiomycota incertae sedis</taxon>
        <taxon>Chytridiomycetes</taxon>
        <taxon>Synchytriales</taxon>
        <taxon>Synchytriaceae</taxon>
        <taxon>Synchytrium</taxon>
    </lineage>
</organism>
<name>A0A507C552_9FUNG</name>
<dbReference type="InterPro" id="IPR000048">
    <property type="entry name" value="IQ_motif_EF-hand-BS"/>
</dbReference>
<dbReference type="STRING" id="1806994.A0A507C552"/>
<dbReference type="SMART" id="SM00015">
    <property type="entry name" value="IQ"/>
    <property type="match status" value="6"/>
</dbReference>
<dbReference type="Gene3D" id="1.20.5.190">
    <property type="match status" value="2"/>
</dbReference>
<dbReference type="InterPro" id="IPR003877">
    <property type="entry name" value="SPRY_dom"/>
</dbReference>
<dbReference type="GeneID" id="42004090"/>
<evidence type="ECO:0000256" key="2">
    <source>
        <dbReference type="ARBA" id="ARBA00022490"/>
    </source>
</evidence>
<dbReference type="GO" id="GO:0000922">
    <property type="term" value="C:spindle pole"/>
    <property type="evidence" value="ECO:0007669"/>
    <property type="project" value="TreeGrafter"/>
</dbReference>
<dbReference type="PANTHER" id="PTHR22706:SF1">
    <property type="entry name" value="ASSEMBLY FACTOR FOR SPINDLE MICROTUBULES"/>
    <property type="match status" value="1"/>
</dbReference>
<evidence type="ECO:0000313" key="7">
    <source>
        <dbReference type="Proteomes" id="UP000319731"/>
    </source>
</evidence>
<comment type="caution">
    <text evidence="6">The sequence shown here is derived from an EMBL/GenBank/DDBJ whole genome shotgun (WGS) entry which is preliminary data.</text>
</comment>
<comment type="subcellular location">
    <subcellularLocation>
        <location evidence="1">Cytoplasm</location>
    </subcellularLocation>
</comment>
<dbReference type="GO" id="GO:0051295">
    <property type="term" value="P:establishment of meiotic spindle localization"/>
    <property type="evidence" value="ECO:0007669"/>
    <property type="project" value="TreeGrafter"/>
</dbReference>
<dbReference type="Proteomes" id="UP000319731">
    <property type="component" value="Unassembled WGS sequence"/>
</dbReference>
<accession>A0A507C552</accession>
<dbReference type="PROSITE" id="PS50096">
    <property type="entry name" value="IQ"/>
    <property type="match status" value="3"/>
</dbReference>
<dbReference type="PANTHER" id="PTHR22706">
    <property type="entry name" value="ASSEMBLY FACTOR FOR SPINDLE MICROTUBULES"/>
    <property type="match status" value="1"/>
</dbReference>
<protein>
    <recommendedName>
        <fullName evidence="5">SPRY domain-containing protein</fullName>
    </recommendedName>
</protein>
<feature type="domain" description="SPRY" evidence="5">
    <location>
        <begin position="424"/>
        <end position="519"/>
    </location>
</feature>
<keyword evidence="3" id="KW-0677">Repeat</keyword>
<dbReference type="AlphaFoldDB" id="A0A507C552"/>
<sequence>MNARGEANDWEETISASLQKTTHSIKNLTTTARQEAHQRGAKDLQQLKVLTNQWKTQDRLLLTGLEAVAAIVNPQLRKQMLRTRLVSRVMNDKEANMTVEKHRDDFQRFIWKRRAGMDKDTRKLYEHSRIFRLGEEVSWASSERIRNFYVNNIAYMCKDEISWGLLTNNDILTLFNPKVSILPAQGHLQIEISSDGLSFELYEAAAKAAEEPTKPQDTAPVVEKKRTYSIATEATDEAIIKRQQSVFNRQPSVNEPRASSVFGMTDPTRRASSIHGPQDSTRQTSSVLVPPEFLATRRSTAVASAPPKPPPVYGRAYANTPLLFTNISMKSLILDTIGDLYIPQEEVSSYLLLARILDLAHGGHGLQASLLLNPKDVVGILRKKLSTLGYEVPELSDDERGKGDRLDVFMIVEQVQTRLLSDMRMYFEFTVPATTEWCVGICAENKINEQPEYPGADCFSMGFSSDGEAHWNGGSVAYQEEGPEGVQNTGMRVVGIMMDMKWLALHMVENGTILPAAFGNGAEAFNEEQIQGQIELLKTQPLLPMFALKCVKSSTYNATVYEKPNMKVNFGTTGFSFPIKDISKPYESVASRPAPRIYSSSTASSQDGVPSQWQQLVSSDNSATDDAVMNEFFKVNLIKEVPKSYSQFPPHVFRRSLAASIIQRAYRRHCGRRLRERIRFEQYAAACIIQRLARRWLVGFNSRREESAALIQRNWRKTLFIKAAILRCRYKAPLAVLHHSAHIIQRVWRTIKARKNRIPDVRREVVKMAKVQAKEKIVVWWREMRQRRLKRKTRKAVVDIQRCWRGYKLRKLLRSDLRDRLRSLGESVAMHRHELLRVRAALQLQAAWRVYKVRKMRRDSSKIRHKAATRIQAAFKGYWVRRHIHLRFTYGESVFLAAVCRALRHCHYLLRAYKPCALVPG</sequence>
<dbReference type="Pfam" id="PF00622">
    <property type="entry name" value="SPRY"/>
    <property type="match status" value="1"/>
</dbReference>
<keyword evidence="4" id="KW-0112">Calmodulin-binding</keyword>
<dbReference type="InterPro" id="IPR043136">
    <property type="entry name" value="B30.2/SPRY_sf"/>
</dbReference>
<evidence type="ECO:0000259" key="5">
    <source>
        <dbReference type="Pfam" id="PF00622"/>
    </source>
</evidence>
<dbReference type="InterPro" id="IPR051185">
    <property type="entry name" value="ASPM"/>
</dbReference>
<dbReference type="GO" id="GO:0007051">
    <property type="term" value="P:spindle organization"/>
    <property type="evidence" value="ECO:0007669"/>
    <property type="project" value="TreeGrafter"/>
</dbReference>
<dbReference type="OrthoDB" id="190375at2759"/>
<evidence type="ECO:0000256" key="3">
    <source>
        <dbReference type="ARBA" id="ARBA00022737"/>
    </source>
</evidence>